<keyword evidence="2" id="KW-0378">Hydrolase</keyword>
<dbReference type="Proteomes" id="UP000569732">
    <property type="component" value="Unassembled WGS sequence"/>
</dbReference>
<dbReference type="EMBL" id="JACCKB010000014">
    <property type="protein sequence ID" value="NYZ66479.1"/>
    <property type="molecule type" value="Genomic_DNA"/>
</dbReference>
<sequence length="266" mass="30151">MLTPIHFSHANGFPGETYQALFQALEQRGLSVDYLSLHGHNPRFPVADNWLGLVDELIETIKQRHQRPVIAVGHSLGGVLSAFAAEQQPHLFKAVILLDSPVLTALDCSIVNLAKRLGLIDKITPAGRTKGRRNLWVSREEAKQYFSKRSLFAQFTEQCLDDYVEHGLVDHNTGVALRYDPEIEVSIYRTIPHIKLSKHYKVPTALVYGKQSDVIRRHQVSMMRRQRNFYVREVAGSHMFPLEDPIGTAGQIIHAIQQLRPGFPFN</sequence>
<evidence type="ECO:0000313" key="3">
    <source>
        <dbReference type="Proteomes" id="UP000569732"/>
    </source>
</evidence>
<dbReference type="Pfam" id="PF12697">
    <property type="entry name" value="Abhydrolase_6"/>
    <property type="match status" value="1"/>
</dbReference>
<dbReference type="AlphaFoldDB" id="A0A853I1I0"/>
<gene>
    <name evidence="2" type="ORF">H0A36_10700</name>
</gene>
<keyword evidence="3" id="KW-1185">Reference proteome</keyword>
<dbReference type="Gene3D" id="3.40.50.1820">
    <property type="entry name" value="alpha/beta hydrolase"/>
    <property type="match status" value="1"/>
</dbReference>
<name>A0A853I1I0_9GAMM</name>
<protein>
    <submittedName>
        <fullName evidence="2">Alpha/beta hydrolase</fullName>
    </submittedName>
</protein>
<organism evidence="2 3">
    <name type="scientific">Spartinivicinus marinus</name>
    <dbReference type="NCBI Taxonomy" id="2994442"/>
    <lineage>
        <taxon>Bacteria</taxon>
        <taxon>Pseudomonadati</taxon>
        <taxon>Pseudomonadota</taxon>
        <taxon>Gammaproteobacteria</taxon>
        <taxon>Oceanospirillales</taxon>
        <taxon>Zooshikellaceae</taxon>
        <taxon>Spartinivicinus</taxon>
    </lineage>
</organism>
<evidence type="ECO:0000313" key="2">
    <source>
        <dbReference type="EMBL" id="NYZ66479.1"/>
    </source>
</evidence>
<accession>A0A853I1I0</accession>
<dbReference type="GO" id="GO:0016787">
    <property type="term" value="F:hydrolase activity"/>
    <property type="evidence" value="ECO:0007669"/>
    <property type="project" value="UniProtKB-KW"/>
</dbReference>
<evidence type="ECO:0000259" key="1">
    <source>
        <dbReference type="Pfam" id="PF12697"/>
    </source>
</evidence>
<dbReference type="SUPFAM" id="SSF53474">
    <property type="entry name" value="alpha/beta-Hydrolases"/>
    <property type="match status" value="1"/>
</dbReference>
<dbReference type="InterPro" id="IPR000073">
    <property type="entry name" value="AB_hydrolase_1"/>
</dbReference>
<proteinExistence type="predicted"/>
<feature type="domain" description="AB hydrolase-1" evidence="1">
    <location>
        <begin position="9"/>
        <end position="246"/>
    </location>
</feature>
<dbReference type="InterPro" id="IPR029058">
    <property type="entry name" value="AB_hydrolase_fold"/>
</dbReference>
<reference evidence="2 3" key="1">
    <citation type="submission" date="2020-07" db="EMBL/GenBank/DDBJ databases">
        <title>Endozoicomonas sp. nov., isolated from sediment.</title>
        <authorList>
            <person name="Gu T."/>
        </authorList>
    </citation>
    <scope>NUCLEOTIDE SEQUENCE [LARGE SCALE GENOMIC DNA]</scope>
    <source>
        <strain evidence="2 3">SM1973</strain>
    </source>
</reference>
<comment type="caution">
    <text evidence="2">The sequence shown here is derived from an EMBL/GenBank/DDBJ whole genome shotgun (WGS) entry which is preliminary data.</text>
</comment>